<proteinExistence type="predicted"/>
<accession>A0A0B6YPF5</accession>
<reference evidence="1" key="1">
    <citation type="submission" date="2014-12" db="EMBL/GenBank/DDBJ databases">
        <title>Insight into the proteome of Arion vulgaris.</title>
        <authorList>
            <person name="Aradska J."/>
            <person name="Bulat T."/>
            <person name="Smidak R."/>
            <person name="Sarate P."/>
            <person name="Gangsoo J."/>
            <person name="Sialana F."/>
            <person name="Bilban M."/>
            <person name="Lubec G."/>
        </authorList>
    </citation>
    <scope>NUCLEOTIDE SEQUENCE</scope>
    <source>
        <tissue evidence="1">Skin</tissue>
    </source>
</reference>
<dbReference type="AlphaFoldDB" id="A0A0B6YPF5"/>
<gene>
    <name evidence="1" type="primary">ORF30765</name>
</gene>
<organism evidence="1">
    <name type="scientific">Arion vulgaris</name>
    <dbReference type="NCBI Taxonomy" id="1028688"/>
    <lineage>
        <taxon>Eukaryota</taxon>
        <taxon>Metazoa</taxon>
        <taxon>Spiralia</taxon>
        <taxon>Lophotrochozoa</taxon>
        <taxon>Mollusca</taxon>
        <taxon>Gastropoda</taxon>
        <taxon>Heterobranchia</taxon>
        <taxon>Euthyneura</taxon>
        <taxon>Panpulmonata</taxon>
        <taxon>Eupulmonata</taxon>
        <taxon>Stylommatophora</taxon>
        <taxon>Helicina</taxon>
        <taxon>Arionoidea</taxon>
        <taxon>Arionidae</taxon>
        <taxon>Arion</taxon>
    </lineage>
</organism>
<dbReference type="EMBL" id="HACG01010796">
    <property type="protein sequence ID" value="CEK57661.1"/>
    <property type="molecule type" value="Transcribed_RNA"/>
</dbReference>
<name>A0A0B6YPF5_9EUPU</name>
<sequence length="85" mass="9673">FTNNWKPQNWSININPLDSNRISFWPDFPGININLNPLQCADEQVYTCTIVYTSIGNNSYQSTSSSTVLAFRVQPNSMNIVIDRS</sequence>
<evidence type="ECO:0000313" key="1">
    <source>
        <dbReference type="EMBL" id="CEK57661.1"/>
    </source>
</evidence>
<feature type="non-terminal residue" evidence="1">
    <location>
        <position position="1"/>
    </location>
</feature>
<protein>
    <submittedName>
        <fullName evidence="1">Uncharacterized protein</fullName>
    </submittedName>
</protein>
<feature type="non-terminal residue" evidence="1">
    <location>
        <position position="85"/>
    </location>
</feature>